<sequence>MSLTSDVGGSVNEQLIRGGLLLVERGPQASLSVRNIAEVAGRSTMCVYTHYRGRTSLLFAMHDEVMNEVRAGLSMAADPGAELRRWCEEHPDRLLWLLTGYHDDELRERSAAAGREICDLLGGGDFAEQQLATAVGSLVLRSLHTGVGTTTTQRKQEA</sequence>
<dbReference type="OrthoDB" id="3519192at2"/>
<feature type="DNA-binding region" description="H-T-H motif" evidence="2">
    <location>
        <begin position="32"/>
        <end position="51"/>
    </location>
</feature>
<evidence type="ECO:0000259" key="3">
    <source>
        <dbReference type="PROSITE" id="PS50977"/>
    </source>
</evidence>
<dbReference type="InterPro" id="IPR001647">
    <property type="entry name" value="HTH_TetR"/>
</dbReference>
<evidence type="ECO:0000313" key="4">
    <source>
        <dbReference type="EMBL" id="TXK05475.1"/>
    </source>
</evidence>
<evidence type="ECO:0000256" key="2">
    <source>
        <dbReference type="PROSITE-ProRule" id="PRU00335"/>
    </source>
</evidence>
<dbReference type="SUPFAM" id="SSF46689">
    <property type="entry name" value="Homeodomain-like"/>
    <property type="match status" value="1"/>
</dbReference>
<reference evidence="4 5" key="1">
    <citation type="submission" date="2019-08" db="EMBL/GenBank/DDBJ databases">
        <authorList>
            <person name="Dong K."/>
        </authorList>
    </citation>
    <scope>NUCLEOTIDE SEQUENCE [LARGE SCALE GENOMIC DNA]</scope>
    <source>
        <strain evidence="4 5">M4-8</strain>
    </source>
</reference>
<dbReference type="RefSeq" id="WP_147824286.1">
    <property type="nucleotide sequence ID" value="NZ_BAAARG010000001.1"/>
</dbReference>
<protein>
    <submittedName>
        <fullName evidence="4">TetR/AcrR family transcriptional regulator</fullName>
    </submittedName>
</protein>
<dbReference type="Proteomes" id="UP000321196">
    <property type="component" value="Unassembled WGS sequence"/>
</dbReference>
<dbReference type="AlphaFoldDB" id="A0A5C8HNC1"/>
<keyword evidence="1 2" id="KW-0238">DNA-binding</keyword>
<organism evidence="4 5">
    <name type="scientific">Microbacterium mitrae</name>
    <dbReference type="NCBI Taxonomy" id="664640"/>
    <lineage>
        <taxon>Bacteria</taxon>
        <taxon>Bacillati</taxon>
        <taxon>Actinomycetota</taxon>
        <taxon>Actinomycetes</taxon>
        <taxon>Micrococcales</taxon>
        <taxon>Microbacteriaceae</taxon>
        <taxon>Microbacterium</taxon>
    </lineage>
</organism>
<name>A0A5C8HNC1_9MICO</name>
<comment type="caution">
    <text evidence="4">The sequence shown here is derived from an EMBL/GenBank/DDBJ whole genome shotgun (WGS) entry which is preliminary data.</text>
</comment>
<dbReference type="GO" id="GO:0003677">
    <property type="term" value="F:DNA binding"/>
    <property type="evidence" value="ECO:0007669"/>
    <property type="project" value="UniProtKB-UniRule"/>
</dbReference>
<keyword evidence="5" id="KW-1185">Reference proteome</keyword>
<proteinExistence type="predicted"/>
<evidence type="ECO:0000256" key="1">
    <source>
        <dbReference type="ARBA" id="ARBA00023125"/>
    </source>
</evidence>
<dbReference type="InterPro" id="IPR009057">
    <property type="entry name" value="Homeodomain-like_sf"/>
</dbReference>
<dbReference type="Gene3D" id="1.10.357.10">
    <property type="entry name" value="Tetracycline Repressor, domain 2"/>
    <property type="match status" value="1"/>
</dbReference>
<evidence type="ECO:0000313" key="5">
    <source>
        <dbReference type="Proteomes" id="UP000321196"/>
    </source>
</evidence>
<dbReference type="EMBL" id="VRSW01000001">
    <property type="protein sequence ID" value="TXK05475.1"/>
    <property type="molecule type" value="Genomic_DNA"/>
</dbReference>
<gene>
    <name evidence="4" type="ORF">FVP60_00230</name>
</gene>
<feature type="domain" description="HTH tetR-type" evidence="3">
    <location>
        <begin position="9"/>
        <end position="69"/>
    </location>
</feature>
<accession>A0A5C8HNC1</accession>
<dbReference type="PROSITE" id="PS50977">
    <property type="entry name" value="HTH_TETR_2"/>
    <property type="match status" value="1"/>
</dbReference>